<proteinExistence type="predicted"/>
<evidence type="ECO:0000313" key="2">
    <source>
        <dbReference type="EMBL" id="SMQ59181.1"/>
    </source>
</evidence>
<protein>
    <recommendedName>
        <fullName evidence="4">DUF4153 domain-containing protein</fullName>
    </recommendedName>
</protein>
<keyword evidence="1" id="KW-0472">Membrane</keyword>
<dbReference type="Pfam" id="PF13687">
    <property type="entry name" value="DUF4153"/>
    <property type="match status" value="1"/>
</dbReference>
<accession>A0A1Y6ED99</accession>
<feature type="transmembrane region" description="Helical" evidence="1">
    <location>
        <begin position="50"/>
        <end position="67"/>
    </location>
</feature>
<feature type="transmembrane region" description="Helical" evidence="1">
    <location>
        <begin position="252"/>
        <end position="276"/>
    </location>
</feature>
<feature type="transmembrane region" description="Helical" evidence="1">
    <location>
        <begin position="222"/>
        <end position="240"/>
    </location>
</feature>
<feature type="transmembrane region" description="Helical" evidence="1">
    <location>
        <begin position="104"/>
        <end position="123"/>
    </location>
</feature>
<evidence type="ECO:0000313" key="3">
    <source>
        <dbReference type="Proteomes" id="UP000194469"/>
    </source>
</evidence>
<dbReference type="EMBL" id="FXWL01000001">
    <property type="protein sequence ID" value="SMQ59181.1"/>
    <property type="molecule type" value="Genomic_DNA"/>
</dbReference>
<dbReference type="InterPro" id="IPR025291">
    <property type="entry name" value="DUF4153"/>
</dbReference>
<organism evidence="2 3">
    <name type="scientific">Sphingopyxis terrae subsp. ummariensis</name>
    <dbReference type="NCBI Taxonomy" id="429001"/>
    <lineage>
        <taxon>Bacteria</taxon>
        <taxon>Pseudomonadati</taxon>
        <taxon>Pseudomonadota</taxon>
        <taxon>Alphaproteobacteria</taxon>
        <taxon>Sphingomonadales</taxon>
        <taxon>Sphingomonadaceae</taxon>
        <taxon>Sphingopyxis</taxon>
    </lineage>
</organism>
<name>A0A1Y6ED99_9SPHN</name>
<feature type="transmembrane region" description="Helical" evidence="1">
    <location>
        <begin position="396"/>
        <end position="418"/>
    </location>
</feature>
<feature type="transmembrane region" description="Helical" evidence="1">
    <location>
        <begin position="321"/>
        <end position="345"/>
    </location>
</feature>
<sequence length="610" mass="66541">MGALSGLRRAIKQAQMWGMTDSIASGTAPDSPVLSTRLDDSDPPWPQRPWVMAALCATAGLLFHACIDHDYGDPLDRWRMALATFVAVATLVFTLGMEIRRVHWAAGFALLWGVIMALIVWNGAGYNFDASPFEWPFWSGLLAVLVATPLFQTRRDVAPDGRFWKLWQMPYDRLHSHAWTDAVIGAASLAFVGLSFLLTVLIGEMFHLIGIDLIRELLRGEWFGWMLAGAAFGGAVGLLRERDKLVATLQRLVMIVLSVLAPVLAAALLIFLLSLVGTGLQPLWRSGFSTAALMMAAAAFAVLLANAAIGNGRDERAGNRLLHIAAAALVAVVLPLAVIAFYSMHLRVLQYGWTPERLWGVIAAVIAVAYGVSGLWSVVRGRHDFDDLLRPLQQKLAIGLVLLAGFLALPIVDFGAIATRDQLARLENGKVGADKFDWAALAFDFGPSGRQALARLAKSPDKARANRAKIAMSAKNRWDLGPADGRDAAEVAYRVMPLADKVRVLPAGRTLIPEVEKAIEEQQWCRDAPCILYWLSDQRVAVIGRGQARVMMLERDAKGRWSPNYALGDSPSRGDTALTVDDLVKAPVELRTVQRRQLFVGGKAVGGNFE</sequence>
<feature type="transmembrane region" description="Helical" evidence="1">
    <location>
        <begin position="288"/>
        <end position="309"/>
    </location>
</feature>
<feature type="transmembrane region" description="Helical" evidence="1">
    <location>
        <begin position="135"/>
        <end position="152"/>
    </location>
</feature>
<keyword evidence="1" id="KW-1133">Transmembrane helix</keyword>
<dbReference type="AlphaFoldDB" id="A0A1Y6ED99"/>
<keyword evidence="1" id="KW-0812">Transmembrane</keyword>
<evidence type="ECO:0008006" key="4">
    <source>
        <dbReference type="Google" id="ProtNLM"/>
    </source>
</evidence>
<feature type="transmembrane region" description="Helical" evidence="1">
    <location>
        <begin position="357"/>
        <end position="376"/>
    </location>
</feature>
<gene>
    <name evidence="2" type="ORF">SAMN06295984_0235</name>
</gene>
<evidence type="ECO:0000256" key="1">
    <source>
        <dbReference type="SAM" id="Phobius"/>
    </source>
</evidence>
<keyword evidence="3" id="KW-1185">Reference proteome</keyword>
<feature type="transmembrane region" description="Helical" evidence="1">
    <location>
        <begin position="79"/>
        <end position="97"/>
    </location>
</feature>
<feature type="transmembrane region" description="Helical" evidence="1">
    <location>
        <begin position="178"/>
        <end position="202"/>
    </location>
</feature>
<dbReference type="Proteomes" id="UP000194469">
    <property type="component" value="Unassembled WGS sequence"/>
</dbReference>
<reference evidence="3" key="1">
    <citation type="submission" date="2017-04" db="EMBL/GenBank/DDBJ databases">
        <authorList>
            <person name="Varghese N."/>
            <person name="Submissions S."/>
        </authorList>
    </citation>
    <scope>NUCLEOTIDE SEQUENCE [LARGE SCALE GENOMIC DNA]</scope>
    <source>
        <strain evidence="3">UI2</strain>
    </source>
</reference>